<keyword evidence="2" id="KW-1185">Reference proteome</keyword>
<name>A0A2A6B6H8_PRIPA</name>
<gene>
    <name evidence="1" type="primary">WBGene00282234</name>
</gene>
<reference evidence="2" key="1">
    <citation type="journal article" date="2008" name="Nat. Genet.">
        <title>The Pristionchus pacificus genome provides a unique perspective on nematode lifestyle and parasitism.</title>
        <authorList>
            <person name="Dieterich C."/>
            <person name="Clifton S.W."/>
            <person name="Schuster L.N."/>
            <person name="Chinwalla A."/>
            <person name="Delehaunty K."/>
            <person name="Dinkelacker I."/>
            <person name="Fulton L."/>
            <person name="Fulton R."/>
            <person name="Godfrey J."/>
            <person name="Minx P."/>
            <person name="Mitreva M."/>
            <person name="Roeseler W."/>
            <person name="Tian H."/>
            <person name="Witte H."/>
            <person name="Yang S.P."/>
            <person name="Wilson R.K."/>
            <person name="Sommer R.J."/>
        </authorList>
    </citation>
    <scope>NUCLEOTIDE SEQUENCE [LARGE SCALE GENOMIC DNA]</scope>
    <source>
        <strain evidence="2">PS312</strain>
    </source>
</reference>
<accession>A0A2A6B6H8</accession>
<accession>A0A8R1Z8Q4</accession>
<dbReference type="EnsemblMetazoa" id="PPA43865.1">
    <property type="protein sequence ID" value="PPA43865.1"/>
    <property type="gene ID" value="WBGene00282234"/>
</dbReference>
<evidence type="ECO:0000313" key="1">
    <source>
        <dbReference type="EnsemblMetazoa" id="PPA43865.1"/>
    </source>
</evidence>
<reference evidence="1" key="2">
    <citation type="submission" date="2022-06" db="UniProtKB">
        <authorList>
            <consortium name="EnsemblMetazoa"/>
        </authorList>
    </citation>
    <scope>IDENTIFICATION</scope>
    <source>
        <strain evidence="1">PS312</strain>
    </source>
</reference>
<dbReference type="AlphaFoldDB" id="A0A2A6B6H8"/>
<protein>
    <submittedName>
        <fullName evidence="1">Uncharacterized protein</fullName>
    </submittedName>
</protein>
<proteinExistence type="predicted"/>
<evidence type="ECO:0000313" key="2">
    <source>
        <dbReference type="Proteomes" id="UP000005239"/>
    </source>
</evidence>
<organism evidence="1 2">
    <name type="scientific">Pristionchus pacificus</name>
    <name type="common">Parasitic nematode worm</name>
    <dbReference type="NCBI Taxonomy" id="54126"/>
    <lineage>
        <taxon>Eukaryota</taxon>
        <taxon>Metazoa</taxon>
        <taxon>Ecdysozoa</taxon>
        <taxon>Nematoda</taxon>
        <taxon>Chromadorea</taxon>
        <taxon>Rhabditida</taxon>
        <taxon>Rhabditina</taxon>
        <taxon>Diplogasteromorpha</taxon>
        <taxon>Diplogasteroidea</taxon>
        <taxon>Neodiplogasteridae</taxon>
        <taxon>Pristionchus</taxon>
    </lineage>
</organism>
<sequence>MSDGIRDVDITYRRLLALKKAHKKDASVAREVFKLLGRSPSKGTLNMGTTPLTITTIATESFWIVDGRMTLS</sequence>
<dbReference type="Proteomes" id="UP000005239">
    <property type="component" value="Unassembled WGS sequence"/>
</dbReference>